<name>A0A2G2X7R7_CAPBA</name>
<dbReference type="AlphaFoldDB" id="A0A2G2X7R7"/>
<gene>
    <name evidence="2" type="ORF">CQW23_08007</name>
</gene>
<dbReference type="OrthoDB" id="10480275at2759"/>
<evidence type="ECO:0000313" key="2">
    <source>
        <dbReference type="EMBL" id="PHT53545.1"/>
    </source>
</evidence>
<evidence type="ECO:0000256" key="1">
    <source>
        <dbReference type="SAM" id="MobiDB-lite"/>
    </source>
</evidence>
<dbReference type="EMBL" id="MLFT02000003">
    <property type="protein sequence ID" value="PHT53545.1"/>
    <property type="molecule type" value="Genomic_DNA"/>
</dbReference>
<reference evidence="3" key="2">
    <citation type="journal article" date="2017" name="J. Anim. Genet.">
        <title>Multiple reference genome sequences of hot pepper reveal the massive evolution of plant disease resistance genes by retroduplication.</title>
        <authorList>
            <person name="Kim S."/>
            <person name="Park J."/>
            <person name="Yeom S.-I."/>
            <person name="Kim Y.-M."/>
            <person name="Seo E."/>
            <person name="Kim K.-T."/>
            <person name="Kim M.-S."/>
            <person name="Lee J.M."/>
            <person name="Cheong K."/>
            <person name="Shin H.-S."/>
            <person name="Kim S.-B."/>
            <person name="Han K."/>
            <person name="Lee J."/>
            <person name="Park M."/>
            <person name="Lee H.-A."/>
            <person name="Lee H.-Y."/>
            <person name="Lee Y."/>
            <person name="Oh S."/>
            <person name="Lee J.H."/>
            <person name="Choi E."/>
            <person name="Choi E."/>
            <person name="Lee S.E."/>
            <person name="Jeon J."/>
            <person name="Kim H."/>
            <person name="Choi G."/>
            <person name="Song H."/>
            <person name="Lee J."/>
            <person name="Lee S.-C."/>
            <person name="Kwon J.-K."/>
            <person name="Lee H.-Y."/>
            <person name="Koo N."/>
            <person name="Hong Y."/>
            <person name="Kim R.W."/>
            <person name="Kang W.-H."/>
            <person name="Huh J.H."/>
            <person name="Kang B.-C."/>
            <person name="Yang T.-J."/>
            <person name="Lee Y.-H."/>
            <person name="Bennetzen J.L."/>
            <person name="Choi D."/>
        </authorList>
    </citation>
    <scope>NUCLEOTIDE SEQUENCE [LARGE SCALE GENOMIC DNA]</scope>
    <source>
        <strain evidence="3">cv. PBC81</strain>
    </source>
</reference>
<reference evidence="2 3" key="1">
    <citation type="journal article" date="2017" name="Genome Biol.">
        <title>New reference genome sequences of hot pepper reveal the massive evolution of plant disease-resistance genes by retroduplication.</title>
        <authorList>
            <person name="Kim S."/>
            <person name="Park J."/>
            <person name="Yeom S.I."/>
            <person name="Kim Y.M."/>
            <person name="Seo E."/>
            <person name="Kim K.T."/>
            <person name="Kim M.S."/>
            <person name="Lee J.M."/>
            <person name="Cheong K."/>
            <person name="Shin H.S."/>
            <person name="Kim S.B."/>
            <person name="Han K."/>
            <person name="Lee J."/>
            <person name="Park M."/>
            <person name="Lee H.A."/>
            <person name="Lee H.Y."/>
            <person name="Lee Y."/>
            <person name="Oh S."/>
            <person name="Lee J.H."/>
            <person name="Choi E."/>
            <person name="Choi E."/>
            <person name="Lee S.E."/>
            <person name="Jeon J."/>
            <person name="Kim H."/>
            <person name="Choi G."/>
            <person name="Song H."/>
            <person name="Lee J."/>
            <person name="Lee S.C."/>
            <person name="Kwon J.K."/>
            <person name="Lee H.Y."/>
            <person name="Koo N."/>
            <person name="Hong Y."/>
            <person name="Kim R.W."/>
            <person name="Kang W.H."/>
            <person name="Huh J.H."/>
            <person name="Kang B.C."/>
            <person name="Yang T.J."/>
            <person name="Lee Y.H."/>
            <person name="Bennetzen J.L."/>
            <person name="Choi D."/>
        </authorList>
    </citation>
    <scope>NUCLEOTIDE SEQUENCE [LARGE SCALE GENOMIC DNA]</scope>
    <source>
        <strain evidence="3">cv. PBC81</strain>
    </source>
</reference>
<dbReference type="Proteomes" id="UP000224567">
    <property type="component" value="Unassembled WGS sequence"/>
</dbReference>
<feature type="region of interest" description="Disordered" evidence="1">
    <location>
        <begin position="15"/>
        <end position="40"/>
    </location>
</feature>
<keyword evidence="3" id="KW-1185">Reference proteome</keyword>
<sequence length="139" mass="15054">MPGLIVEPEKKLLEDHLYDDVDDSDDSDDDKEGETDELAFRFTDRTSMHFEIAEQSLREELAAIKMMVADNLKQILMVESLTNKVLEMLAQYSPGPTLASITVDTVAPKPDSISSSPAPAVAAIPPVAVGNAHMPDATA</sequence>
<proteinExistence type="predicted"/>
<protein>
    <submittedName>
        <fullName evidence="2">Uncharacterized protein</fullName>
    </submittedName>
</protein>
<organism evidence="2 3">
    <name type="scientific">Capsicum baccatum</name>
    <name type="common">Peruvian pepper</name>
    <dbReference type="NCBI Taxonomy" id="33114"/>
    <lineage>
        <taxon>Eukaryota</taxon>
        <taxon>Viridiplantae</taxon>
        <taxon>Streptophyta</taxon>
        <taxon>Embryophyta</taxon>
        <taxon>Tracheophyta</taxon>
        <taxon>Spermatophyta</taxon>
        <taxon>Magnoliopsida</taxon>
        <taxon>eudicotyledons</taxon>
        <taxon>Gunneridae</taxon>
        <taxon>Pentapetalae</taxon>
        <taxon>asterids</taxon>
        <taxon>lamiids</taxon>
        <taxon>Solanales</taxon>
        <taxon>Solanaceae</taxon>
        <taxon>Solanoideae</taxon>
        <taxon>Capsiceae</taxon>
        <taxon>Capsicum</taxon>
    </lineage>
</organism>
<feature type="compositionally biased region" description="Acidic residues" evidence="1">
    <location>
        <begin position="20"/>
        <end position="37"/>
    </location>
</feature>
<comment type="caution">
    <text evidence="2">The sequence shown here is derived from an EMBL/GenBank/DDBJ whole genome shotgun (WGS) entry which is preliminary data.</text>
</comment>
<accession>A0A2G2X7R7</accession>
<evidence type="ECO:0000313" key="3">
    <source>
        <dbReference type="Proteomes" id="UP000224567"/>
    </source>
</evidence>